<sequence length="1013" mass="114832">MQYTLNKENYRRFDVLEAGKRPARAYFIPYRDRAALCRETCLTERYRSDMVRVLSGEWDFKYYDKTALVPKDFDTERVQFDRVQVPSTWQRTGYREPVYLNSRYEFHLMPPELPEEMAVGVYRTTFSVEDLSKTYILSFLGVAPCLDVYLNGQTVGYTECAHNTAEFDLNPYVREGENELLCVVHRWCTGTYLECQDMFRETGIFRDVLLYELDETFLNDFEVRTKAAADGKYDLRVSAEIAGAAAGCTLEAELLDGDEALAKEEKPVFPKMQFDFAALCVQAWSAELPKTYTLLLTLKKDGQTLCVVRSKTGFKTVAIDGDVFKFNGVHIKFKGVNHHDSNPVTGYVMTAADIEKDLRLMKQYNVNAIRTSHYPPDPMLLSLADEMGFYVVDEADIETHGTGSVGPHKLYKPNLISHDPAWEPRYLDRVQRMYLRDRNHPCVTMWSLGNESGGYANQDACYRYLKEVCPEIPVHYEGVIRTKRKGYDVISEMYTDIAHVEKTRDGVRGSEYNGKPFFLCEYAHAMGVGPGSLEDYWQTFYSSDKLMGGCIWEWCDHAVHHEANDPKYKNEYTYGGDHGETLHDGNFCVDGLFYPDRTPHTGAREMKEVYRPLRARQADEKTYVFQNTNRFRASDYIDVRWELLENGVPASGGTVRTNVPPLGEQKLEFPVDTVRRDADVLLNMTYVDRESGEEVAHEQFVLNDVPNALPAGKSAPVSLEKDKARCVVTGEGFRVVFSRETGALESLFANGTERINTTPAGGVCGFVPNIYRAPIDNDAYAWTPKWNRKKLPLVKPVFVAMDAKEAGDCVQVQAKYKLVCGKLPWYTCEMTYSVYPGAVLAVSAKLKRTAFGGKDLPRFGVTVELPAAFCAVEYYGRGPYENMCDFNLQSPIGLYRSTVREMHENYLKPQDNGNHGGTKRVVLTDKNGVGLAVLGLPKFSFSVHDYTQALLCEAKHREDLRSQHTTFLSVDGFMRGAGSNACGPDALERYRFTFRDSIAFRFAVMPVDGGEAE</sequence>
<dbReference type="GO" id="GO:0009341">
    <property type="term" value="C:beta-galactosidase complex"/>
    <property type="evidence" value="ECO:0007669"/>
    <property type="project" value="InterPro"/>
</dbReference>
<feature type="domain" description="Beta galactosidase small chain/" evidence="8">
    <location>
        <begin position="727"/>
        <end position="1005"/>
    </location>
</feature>
<evidence type="ECO:0000256" key="4">
    <source>
        <dbReference type="ARBA" id="ARBA00022801"/>
    </source>
</evidence>
<dbReference type="SUPFAM" id="SSF49785">
    <property type="entry name" value="Galactose-binding domain-like"/>
    <property type="match status" value="1"/>
</dbReference>
<dbReference type="InterPro" id="IPR006102">
    <property type="entry name" value="Ig-like_GH2"/>
</dbReference>
<dbReference type="InterPro" id="IPR023230">
    <property type="entry name" value="Glyco_hydro_2_CS"/>
</dbReference>
<dbReference type="InterPro" id="IPR017853">
    <property type="entry name" value="GH"/>
</dbReference>
<evidence type="ECO:0000313" key="10">
    <source>
        <dbReference type="Proteomes" id="UP000824071"/>
    </source>
</evidence>
<dbReference type="GO" id="GO:0005990">
    <property type="term" value="P:lactose catabolic process"/>
    <property type="evidence" value="ECO:0007669"/>
    <property type="project" value="TreeGrafter"/>
</dbReference>
<dbReference type="Pfam" id="PF02929">
    <property type="entry name" value="Bgal_small_N"/>
    <property type="match status" value="1"/>
</dbReference>
<dbReference type="SUPFAM" id="SSF49303">
    <property type="entry name" value="beta-Galactosidase/glucuronidase domain"/>
    <property type="match status" value="2"/>
</dbReference>
<reference evidence="9" key="2">
    <citation type="journal article" date="2021" name="PeerJ">
        <title>Extensive microbial diversity within the chicken gut microbiome revealed by metagenomics and culture.</title>
        <authorList>
            <person name="Gilroy R."/>
            <person name="Ravi A."/>
            <person name="Getino M."/>
            <person name="Pursley I."/>
            <person name="Horton D.L."/>
            <person name="Alikhan N.F."/>
            <person name="Baker D."/>
            <person name="Gharbi K."/>
            <person name="Hall N."/>
            <person name="Watson M."/>
            <person name="Adriaenssens E.M."/>
            <person name="Foster-Nyarko E."/>
            <person name="Jarju S."/>
            <person name="Secka A."/>
            <person name="Antonio M."/>
            <person name="Oren A."/>
            <person name="Chaudhuri R.R."/>
            <person name="La Ragione R."/>
            <person name="Hildebrand F."/>
            <person name="Pallen M.J."/>
        </authorList>
    </citation>
    <scope>NUCLEOTIDE SEQUENCE</scope>
    <source>
        <strain evidence="9">ChiGjej1B1-19959</strain>
    </source>
</reference>
<keyword evidence="4 7" id="KW-0378">Hydrolase</keyword>
<accession>A0A9D1LEG8</accession>
<dbReference type="PRINTS" id="PR00132">
    <property type="entry name" value="GLHYDRLASE2"/>
</dbReference>
<dbReference type="InterPro" id="IPR032312">
    <property type="entry name" value="LacZ_4"/>
</dbReference>
<dbReference type="InterPro" id="IPR050347">
    <property type="entry name" value="Bact_Beta-galactosidase"/>
</dbReference>
<evidence type="ECO:0000256" key="6">
    <source>
        <dbReference type="ARBA" id="ARBA00032230"/>
    </source>
</evidence>
<dbReference type="PANTHER" id="PTHR46323:SF2">
    <property type="entry name" value="BETA-GALACTOSIDASE"/>
    <property type="match status" value="1"/>
</dbReference>
<comment type="caution">
    <text evidence="9">The sequence shown here is derived from an EMBL/GenBank/DDBJ whole genome shotgun (WGS) entry which is preliminary data.</text>
</comment>
<dbReference type="EMBL" id="DVMW01000026">
    <property type="protein sequence ID" value="HIU35697.1"/>
    <property type="molecule type" value="Genomic_DNA"/>
</dbReference>
<gene>
    <name evidence="9" type="ORF">IAC53_03710</name>
</gene>
<dbReference type="Pfam" id="PF00703">
    <property type="entry name" value="Glyco_hydro_2"/>
    <property type="match status" value="1"/>
</dbReference>
<dbReference type="SUPFAM" id="SSF74650">
    <property type="entry name" value="Galactose mutarotase-like"/>
    <property type="match status" value="1"/>
</dbReference>
<dbReference type="PROSITE" id="PS00719">
    <property type="entry name" value="GLYCOSYL_HYDROL_F2_1"/>
    <property type="match status" value="1"/>
</dbReference>
<dbReference type="SMART" id="SM01038">
    <property type="entry name" value="Bgal_small_N"/>
    <property type="match status" value="1"/>
</dbReference>
<evidence type="ECO:0000259" key="8">
    <source>
        <dbReference type="SMART" id="SM01038"/>
    </source>
</evidence>
<evidence type="ECO:0000256" key="5">
    <source>
        <dbReference type="ARBA" id="ARBA00023295"/>
    </source>
</evidence>
<dbReference type="InterPro" id="IPR006101">
    <property type="entry name" value="Glyco_hydro_2"/>
</dbReference>
<dbReference type="InterPro" id="IPR036156">
    <property type="entry name" value="Beta-gal/glucu_dom_sf"/>
</dbReference>
<proteinExistence type="inferred from homology"/>
<dbReference type="GO" id="GO:0004565">
    <property type="term" value="F:beta-galactosidase activity"/>
    <property type="evidence" value="ECO:0007669"/>
    <property type="project" value="UniProtKB-EC"/>
</dbReference>
<dbReference type="EC" id="3.2.1.23" evidence="3 7"/>
<keyword evidence="5 7" id="KW-0326">Glycosidase</keyword>
<evidence type="ECO:0000313" key="9">
    <source>
        <dbReference type="EMBL" id="HIU35697.1"/>
    </source>
</evidence>
<dbReference type="Gene3D" id="3.20.20.80">
    <property type="entry name" value="Glycosidases"/>
    <property type="match status" value="1"/>
</dbReference>
<dbReference type="InterPro" id="IPR006104">
    <property type="entry name" value="Glyco_hydro_2_N"/>
</dbReference>
<dbReference type="SUPFAM" id="SSF51445">
    <property type="entry name" value="(Trans)glycosidases"/>
    <property type="match status" value="1"/>
</dbReference>
<dbReference type="Gene3D" id="2.60.120.260">
    <property type="entry name" value="Galactose-binding domain-like"/>
    <property type="match status" value="1"/>
</dbReference>
<organism evidence="9 10">
    <name type="scientific">Candidatus Fimenecus excrementigallinarum</name>
    <dbReference type="NCBI Taxonomy" id="2840816"/>
    <lineage>
        <taxon>Bacteria</taxon>
        <taxon>Bacillati</taxon>
        <taxon>Bacillota</taxon>
        <taxon>Clostridia</taxon>
        <taxon>Candidatus Fimenecus</taxon>
    </lineage>
</organism>
<dbReference type="InterPro" id="IPR011013">
    <property type="entry name" value="Gal_mutarotase_sf_dom"/>
</dbReference>
<dbReference type="InterPro" id="IPR006103">
    <property type="entry name" value="Glyco_hydro_2_cat"/>
</dbReference>
<dbReference type="InterPro" id="IPR004199">
    <property type="entry name" value="B-gal_small/dom_5"/>
</dbReference>
<dbReference type="InterPro" id="IPR014718">
    <property type="entry name" value="GH-type_carb-bd"/>
</dbReference>
<evidence type="ECO:0000256" key="2">
    <source>
        <dbReference type="ARBA" id="ARBA00007401"/>
    </source>
</evidence>
<dbReference type="PANTHER" id="PTHR46323">
    <property type="entry name" value="BETA-GALACTOSIDASE"/>
    <property type="match status" value="1"/>
</dbReference>
<comment type="catalytic activity">
    <reaction evidence="1 7">
        <text>Hydrolysis of terminal non-reducing beta-D-galactose residues in beta-D-galactosides.</text>
        <dbReference type="EC" id="3.2.1.23"/>
    </reaction>
</comment>
<evidence type="ECO:0000256" key="1">
    <source>
        <dbReference type="ARBA" id="ARBA00001412"/>
    </source>
</evidence>
<dbReference type="Pfam" id="PF02837">
    <property type="entry name" value="Glyco_hydro_2_N"/>
    <property type="match status" value="1"/>
</dbReference>
<dbReference type="Pfam" id="PF02836">
    <property type="entry name" value="Glyco_hydro_2_C"/>
    <property type="match status" value="1"/>
</dbReference>
<evidence type="ECO:0000256" key="7">
    <source>
        <dbReference type="RuleBase" id="RU361154"/>
    </source>
</evidence>
<dbReference type="AlphaFoldDB" id="A0A9D1LEG8"/>
<dbReference type="InterPro" id="IPR013783">
    <property type="entry name" value="Ig-like_fold"/>
</dbReference>
<evidence type="ECO:0000256" key="3">
    <source>
        <dbReference type="ARBA" id="ARBA00012756"/>
    </source>
</evidence>
<dbReference type="Gene3D" id="2.70.98.10">
    <property type="match status" value="1"/>
</dbReference>
<dbReference type="InterPro" id="IPR008979">
    <property type="entry name" value="Galactose-bd-like_sf"/>
</dbReference>
<dbReference type="Pfam" id="PF16353">
    <property type="entry name" value="LacZ_4"/>
    <property type="match status" value="1"/>
</dbReference>
<dbReference type="Proteomes" id="UP000824071">
    <property type="component" value="Unassembled WGS sequence"/>
</dbReference>
<dbReference type="Gene3D" id="2.60.40.10">
    <property type="entry name" value="Immunoglobulins"/>
    <property type="match status" value="2"/>
</dbReference>
<name>A0A9D1LEG8_9FIRM</name>
<dbReference type="GO" id="GO:0030246">
    <property type="term" value="F:carbohydrate binding"/>
    <property type="evidence" value="ECO:0007669"/>
    <property type="project" value="InterPro"/>
</dbReference>
<comment type="similarity">
    <text evidence="2 7">Belongs to the glycosyl hydrolase 2 family.</text>
</comment>
<reference evidence="9" key="1">
    <citation type="submission" date="2020-10" db="EMBL/GenBank/DDBJ databases">
        <authorList>
            <person name="Gilroy R."/>
        </authorList>
    </citation>
    <scope>NUCLEOTIDE SEQUENCE</scope>
    <source>
        <strain evidence="9">ChiGjej1B1-19959</strain>
    </source>
</reference>
<protein>
    <recommendedName>
        <fullName evidence="3 7">Beta-galactosidase</fullName>
        <ecNumber evidence="3 7">3.2.1.23</ecNumber>
    </recommendedName>
    <alternativeName>
        <fullName evidence="6 7">Lactase</fullName>
    </alternativeName>
</protein>